<proteinExistence type="predicted"/>
<dbReference type="RefSeq" id="WP_245792756.1">
    <property type="nucleotide sequence ID" value="NZ_FSRN01000001.1"/>
</dbReference>
<reference evidence="2" key="1">
    <citation type="submission" date="2016-11" db="EMBL/GenBank/DDBJ databases">
        <authorList>
            <person name="Varghese N."/>
            <person name="Submissions S."/>
        </authorList>
    </citation>
    <scope>NUCLEOTIDE SEQUENCE [LARGE SCALE GENOMIC DNA]</scope>
    <source>
        <strain evidence="2">313</strain>
    </source>
</reference>
<dbReference type="PANTHER" id="PTHR11669:SF8">
    <property type="entry name" value="DNA POLYMERASE III SUBUNIT DELTA"/>
    <property type="match status" value="1"/>
</dbReference>
<dbReference type="InterPro" id="IPR027417">
    <property type="entry name" value="P-loop_NTPase"/>
</dbReference>
<dbReference type="GO" id="GO:0006261">
    <property type="term" value="P:DNA-templated DNA replication"/>
    <property type="evidence" value="ECO:0007669"/>
    <property type="project" value="TreeGrafter"/>
</dbReference>
<dbReference type="NCBIfam" id="TIGR00678">
    <property type="entry name" value="holB"/>
    <property type="match status" value="1"/>
</dbReference>
<dbReference type="STRING" id="28230.SAMN05878443_0629"/>
<gene>
    <name evidence="1" type="ORF">SAMN05878443_0629</name>
</gene>
<protein>
    <submittedName>
        <fullName evidence="1">DNA polymerase III, delta prime subunit</fullName>
    </submittedName>
</protein>
<dbReference type="InterPro" id="IPR004622">
    <property type="entry name" value="DNA_pol_HolB"/>
</dbReference>
<dbReference type="Gene3D" id="3.40.50.300">
    <property type="entry name" value="P-loop containing nucleotide triphosphate hydrolases"/>
    <property type="match status" value="1"/>
</dbReference>
<dbReference type="SUPFAM" id="SSF52540">
    <property type="entry name" value="P-loop containing nucleoside triphosphate hydrolases"/>
    <property type="match status" value="1"/>
</dbReference>
<dbReference type="GO" id="GO:0003887">
    <property type="term" value="F:DNA-directed DNA polymerase activity"/>
    <property type="evidence" value="ECO:0007669"/>
    <property type="project" value="InterPro"/>
</dbReference>
<keyword evidence="2" id="KW-1185">Reference proteome</keyword>
<dbReference type="GO" id="GO:0008408">
    <property type="term" value="F:3'-5' exonuclease activity"/>
    <property type="evidence" value="ECO:0007669"/>
    <property type="project" value="InterPro"/>
</dbReference>
<organism evidence="1 2">
    <name type="scientific">Carnobacterium alterfunditum</name>
    <dbReference type="NCBI Taxonomy" id="28230"/>
    <lineage>
        <taxon>Bacteria</taxon>
        <taxon>Bacillati</taxon>
        <taxon>Bacillota</taxon>
        <taxon>Bacilli</taxon>
        <taxon>Lactobacillales</taxon>
        <taxon>Carnobacteriaceae</taxon>
        <taxon>Carnobacterium</taxon>
    </lineage>
</organism>
<evidence type="ECO:0000313" key="1">
    <source>
        <dbReference type="EMBL" id="SIN94897.1"/>
    </source>
</evidence>
<dbReference type="eggNOG" id="COG0470">
    <property type="taxonomic scope" value="Bacteria"/>
</dbReference>
<name>A0A1N6FI41_9LACT</name>
<dbReference type="Pfam" id="PF13177">
    <property type="entry name" value="DNA_pol3_delta2"/>
    <property type="match status" value="1"/>
</dbReference>
<sequence length="329" mass="37878">MINIEEKLNWLQPILFKQFKKTVQQKQLAHAYLFEGVSGTGKKELSLWLAASLLCQEGTEKIPCEKCQNCRRVFEHQHPDVIEIIPDGLSIKVEQVRNLKAEFSKSGVESQQKIFIIEDVEKMTTGAANSLLKFLEEPEGSAVAFLLTTAKQRILPTILSRCQLVHFQALTKKKLMLELETKGLSINQASLLVQLTNSVEEALEMNENEWFQEAKTIAWKWFTLITNKDSQSFVYVQTTIMPHFKDRDAHRRLLDLILLAYRDVLMIHYHTVDVLAYARYQKELDHIKTEYTGTVTIQAIETVLLSRKKLESNVNAQGVFEQLVLQLMK</sequence>
<dbReference type="PANTHER" id="PTHR11669">
    <property type="entry name" value="REPLICATION FACTOR C / DNA POLYMERASE III GAMMA-TAU SUBUNIT"/>
    <property type="match status" value="1"/>
</dbReference>
<dbReference type="NCBIfam" id="NF005972">
    <property type="entry name" value="PRK08058.1"/>
    <property type="match status" value="1"/>
</dbReference>
<dbReference type="Proteomes" id="UP000184758">
    <property type="component" value="Unassembled WGS sequence"/>
</dbReference>
<accession>A0A1N6FI41</accession>
<dbReference type="AlphaFoldDB" id="A0A1N6FI41"/>
<evidence type="ECO:0000313" key="2">
    <source>
        <dbReference type="Proteomes" id="UP000184758"/>
    </source>
</evidence>
<dbReference type="FunFam" id="3.40.50.300:FF:001255">
    <property type="entry name" value="DNA polymerase III subunit delta"/>
    <property type="match status" value="1"/>
</dbReference>
<dbReference type="InterPro" id="IPR050238">
    <property type="entry name" value="DNA_Rep/Repair_Clamp_Loader"/>
</dbReference>
<dbReference type="EMBL" id="FSRN01000001">
    <property type="protein sequence ID" value="SIN94897.1"/>
    <property type="molecule type" value="Genomic_DNA"/>
</dbReference>